<evidence type="ECO:0000256" key="2">
    <source>
        <dbReference type="ARBA" id="ARBA00022723"/>
    </source>
</evidence>
<dbReference type="OrthoDB" id="1937808at2759"/>
<feature type="domain" description="Creatinase N-terminal" evidence="4">
    <location>
        <begin position="1"/>
        <end position="118"/>
    </location>
</feature>
<evidence type="ECO:0000256" key="1">
    <source>
        <dbReference type="ARBA" id="ARBA00008766"/>
    </source>
</evidence>
<dbReference type="Gene3D" id="3.40.350.10">
    <property type="entry name" value="Creatinase/prolidase N-terminal domain"/>
    <property type="match status" value="2"/>
</dbReference>
<dbReference type="GO" id="GO:0046872">
    <property type="term" value="F:metal ion binding"/>
    <property type="evidence" value="ECO:0007669"/>
    <property type="project" value="UniProtKB-KW"/>
</dbReference>
<name>A0A9W6ZB90_9STRA</name>
<comment type="similarity">
    <text evidence="1">Belongs to the peptidase M24B family.</text>
</comment>
<keyword evidence="6" id="KW-1185">Reference proteome</keyword>
<evidence type="ECO:0000313" key="5">
    <source>
        <dbReference type="EMBL" id="GMH48127.1"/>
    </source>
</evidence>
<evidence type="ECO:0000256" key="3">
    <source>
        <dbReference type="ARBA" id="ARBA00022801"/>
    </source>
</evidence>
<organism evidence="5 6">
    <name type="scientific">Triparma retinervis</name>
    <dbReference type="NCBI Taxonomy" id="2557542"/>
    <lineage>
        <taxon>Eukaryota</taxon>
        <taxon>Sar</taxon>
        <taxon>Stramenopiles</taxon>
        <taxon>Ochrophyta</taxon>
        <taxon>Bolidophyceae</taxon>
        <taxon>Parmales</taxon>
        <taxon>Triparmaceae</taxon>
        <taxon>Triparma</taxon>
    </lineage>
</organism>
<keyword evidence="2" id="KW-0479">Metal-binding</keyword>
<dbReference type="PANTHER" id="PTHR43763">
    <property type="entry name" value="XAA-PRO AMINOPEPTIDASE 1"/>
    <property type="match status" value="1"/>
</dbReference>
<comment type="caution">
    <text evidence="5">The sequence shown here is derived from an EMBL/GenBank/DDBJ whole genome shotgun (WGS) entry which is preliminary data.</text>
</comment>
<sequence>MKEEGIDAYIVPSDDPHLSEYASPCYQRRAFLTDFDGSAGVALVTQEEAKLWTDARYWEQAGMQLSKEWELMKAGDPDCPSLVKWLGQSSKKVKTVGLDPFLHPPSFIKELNETLDSATPSGTISFPPDNLVDKIWESQPSLPDSQFRVHPLDYAGADVATKLKAVRAKMKEEKASLCVFAMLDEVAYVYNIRAADVE</sequence>
<dbReference type="GO" id="GO:0016787">
    <property type="term" value="F:hydrolase activity"/>
    <property type="evidence" value="ECO:0007669"/>
    <property type="project" value="UniProtKB-KW"/>
</dbReference>
<dbReference type="InterPro" id="IPR029149">
    <property type="entry name" value="Creatin/AminoP/Spt16_N"/>
</dbReference>
<dbReference type="EMBL" id="BRXZ01004400">
    <property type="protein sequence ID" value="GMH48127.1"/>
    <property type="molecule type" value="Genomic_DNA"/>
</dbReference>
<dbReference type="Proteomes" id="UP001165082">
    <property type="component" value="Unassembled WGS sequence"/>
</dbReference>
<dbReference type="FunFam" id="3.40.350.10:FF:000003">
    <property type="entry name" value="Xaa-pro aminopeptidase P"/>
    <property type="match status" value="1"/>
</dbReference>
<protein>
    <recommendedName>
        <fullName evidence="4">Creatinase N-terminal domain-containing protein</fullName>
    </recommendedName>
</protein>
<dbReference type="InterPro" id="IPR050422">
    <property type="entry name" value="X-Pro_aminopeptidase_P"/>
</dbReference>
<dbReference type="PANTHER" id="PTHR43763:SF6">
    <property type="entry name" value="XAA-PRO AMINOPEPTIDASE 1"/>
    <property type="match status" value="1"/>
</dbReference>
<dbReference type="InterPro" id="IPR000587">
    <property type="entry name" value="Creatinase_N"/>
</dbReference>
<dbReference type="AlphaFoldDB" id="A0A9W6ZB90"/>
<evidence type="ECO:0000259" key="4">
    <source>
        <dbReference type="Pfam" id="PF01321"/>
    </source>
</evidence>
<reference evidence="5" key="1">
    <citation type="submission" date="2022-07" db="EMBL/GenBank/DDBJ databases">
        <title>Genome analysis of Parmales, a sister group of diatoms, reveals the evolutionary specialization of diatoms from phago-mixotrophs to photoautotrophs.</title>
        <authorList>
            <person name="Ban H."/>
            <person name="Sato S."/>
            <person name="Yoshikawa S."/>
            <person name="Kazumasa Y."/>
            <person name="Nakamura Y."/>
            <person name="Ichinomiya M."/>
            <person name="Saitoh K."/>
            <person name="Sato N."/>
            <person name="Blanc-Mathieu R."/>
            <person name="Endo H."/>
            <person name="Kuwata A."/>
            <person name="Ogata H."/>
        </authorList>
    </citation>
    <scope>NUCLEOTIDE SEQUENCE</scope>
</reference>
<dbReference type="Pfam" id="PF16189">
    <property type="entry name" value="Creatinase_N_2"/>
    <property type="match status" value="1"/>
</dbReference>
<gene>
    <name evidence="5" type="ORF">TrRE_jg9567</name>
</gene>
<keyword evidence="3" id="KW-0378">Hydrolase</keyword>
<feature type="non-terminal residue" evidence="5">
    <location>
        <position position="1"/>
    </location>
</feature>
<evidence type="ECO:0000313" key="6">
    <source>
        <dbReference type="Proteomes" id="UP001165082"/>
    </source>
</evidence>
<dbReference type="Pfam" id="PF01321">
    <property type="entry name" value="Creatinase_N"/>
    <property type="match status" value="1"/>
</dbReference>
<proteinExistence type="inferred from homology"/>
<accession>A0A9W6ZB90</accession>
<dbReference type="SUPFAM" id="SSF53092">
    <property type="entry name" value="Creatinase/prolidase N-terminal domain"/>
    <property type="match status" value="1"/>
</dbReference>